<proteinExistence type="predicted"/>
<sequence>MSTTIHVYPTVNALPLVEEIRGRTQELFQTLLNRHGIGSTIEVKARYPSPADRPIEYVEKDTVWTPDLYLTFDYLIDGIWDSASWPRCPFVEDDDRISEEDLTDPPDYKPEHLGLWYIVGEFEDIVPPTRLAKILAQDHYWSDERNFGGPPVASTGYGLVCAALAEATDGIIASFDSAFDDKHNGETAEEFLAWWGDRQIDFYGEDAFRNPRRKRYQLVFW</sequence>
<dbReference type="AlphaFoldDB" id="A0A6N2SR25"/>
<accession>A0A6N2SR25</accession>
<dbReference type="EMBL" id="CACRSM010000002">
    <property type="protein sequence ID" value="VYS95564.1"/>
    <property type="molecule type" value="Genomic_DNA"/>
</dbReference>
<organism evidence="1">
    <name type="scientific">Schaalia odontolytica</name>
    <dbReference type="NCBI Taxonomy" id="1660"/>
    <lineage>
        <taxon>Bacteria</taxon>
        <taxon>Bacillati</taxon>
        <taxon>Actinomycetota</taxon>
        <taxon>Actinomycetes</taxon>
        <taxon>Actinomycetales</taxon>
        <taxon>Actinomycetaceae</taxon>
        <taxon>Schaalia</taxon>
    </lineage>
</organism>
<evidence type="ECO:0000313" key="1">
    <source>
        <dbReference type="EMBL" id="VYS95564.1"/>
    </source>
</evidence>
<reference evidence="1" key="1">
    <citation type="submission" date="2019-11" db="EMBL/GenBank/DDBJ databases">
        <authorList>
            <person name="Feng L."/>
        </authorList>
    </citation>
    <scope>NUCLEOTIDE SEQUENCE</scope>
    <source>
        <strain evidence="1">AodontolyticusLFYP35</strain>
    </source>
</reference>
<gene>
    <name evidence="1" type="ORF">AOLFYP35_00976</name>
</gene>
<name>A0A6N2SR25_9ACTO</name>
<protein>
    <submittedName>
        <fullName evidence="1">Uncharacterized protein</fullName>
    </submittedName>
</protein>